<evidence type="ECO:0000313" key="3">
    <source>
        <dbReference type="EMBL" id="KAL3796312.1"/>
    </source>
</evidence>
<dbReference type="InterPro" id="IPR051532">
    <property type="entry name" value="Ester_Hydrolysis_Enzymes"/>
</dbReference>
<dbReference type="AlphaFoldDB" id="A0ABD3Q8F2"/>
<dbReference type="EMBL" id="JALLPJ020000297">
    <property type="protein sequence ID" value="KAL3796312.1"/>
    <property type="molecule type" value="Genomic_DNA"/>
</dbReference>
<dbReference type="PANTHER" id="PTHR30383">
    <property type="entry name" value="THIOESTERASE 1/PROTEASE 1/LYSOPHOSPHOLIPASE L1"/>
    <property type="match status" value="1"/>
</dbReference>
<comment type="caution">
    <text evidence="3">The sequence shown here is derived from an EMBL/GenBank/DDBJ whole genome shotgun (WGS) entry which is preliminary data.</text>
</comment>
<evidence type="ECO:0000259" key="2">
    <source>
        <dbReference type="Pfam" id="PF13472"/>
    </source>
</evidence>
<dbReference type="InterPro" id="IPR013830">
    <property type="entry name" value="SGNH_hydro"/>
</dbReference>
<feature type="region of interest" description="Disordered" evidence="1">
    <location>
        <begin position="46"/>
        <end position="68"/>
    </location>
</feature>
<evidence type="ECO:0000313" key="4">
    <source>
        <dbReference type="Proteomes" id="UP001530400"/>
    </source>
</evidence>
<dbReference type="InterPro" id="IPR036514">
    <property type="entry name" value="SGNH_hydro_sf"/>
</dbReference>
<evidence type="ECO:0000256" key="1">
    <source>
        <dbReference type="SAM" id="MobiDB-lite"/>
    </source>
</evidence>
<name>A0ABD3Q8F2_9STRA</name>
<dbReference type="Gene3D" id="3.40.50.1110">
    <property type="entry name" value="SGNH hydrolase"/>
    <property type="match status" value="1"/>
</dbReference>
<organism evidence="3 4">
    <name type="scientific">Cyclotella atomus</name>
    <dbReference type="NCBI Taxonomy" id="382360"/>
    <lineage>
        <taxon>Eukaryota</taxon>
        <taxon>Sar</taxon>
        <taxon>Stramenopiles</taxon>
        <taxon>Ochrophyta</taxon>
        <taxon>Bacillariophyta</taxon>
        <taxon>Coscinodiscophyceae</taxon>
        <taxon>Thalassiosirophycidae</taxon>
        <taxon>Stephanodiscales</taxon>
        <taxon>Stephanodiscaceae</taxon>
        <taxon>Cyclotella</taxon>
    </lineage>
</organism>
<dbReference type="Proteomes" id="UP001530400">
    <property type="component" value="Unassembled WGS sequence"/>
</dbReference>
<proteinExistence type="predicted"/>
<feature type="compositionally biased region" description="Gly residues" evidence="1">
    <location>
        <begin position="281"/>
        <end position="299"/>
    </location>
</feature>
<feature type="domain" description="SGNH hydrolase-type esterase" evidence="2">
    <location>
        <begin position="314"/>
        <end position="533"/>
    </location>
</feature>
<dbReference type="PANTHER" id="PTHR30383:SF32">
    <property type="entry name" value="SGNH-HYDROLASE"/>
    <property type="match status" value="1"/>
</dbReference>
<feature type="region of interest" description="Disordered" evidence="1">
    <location>
        <begin position="278"/>
        <end position="299"/>
    </location>
</feature>
<dbReference type="SUPFAM" id="SSF52266">
    <property type="entry name" value="SGNH hydrolase"/>
    <property type="match status" value="1"/>
</dbReference>
<reference evidence="3 4" key="1">
    <citation type="submission" date="2024-10" db="EMBL/GenBank/DDBJ databases">
        <title>Updated reference genomes for cyclostephanoid diatoms.</title>
        <authorList>
            <person name="Roberts W.R."/>
            <person name="Alverson A.J."/>
        </authorList>
    </citation>
    <scope>NUCLEOTIDE SEQUENCE [LARGE SCALE GENOMIC DNA]</scope>
    <source>
        <strain evidence="3 4">AJA010-31</strain>
    </source>
</reference>
<keyword evidence="4" id="KW-1185">Reference proteome</keyword>
<sequence>MRRPPLHKKKIDTHLARSLSALFPTSPASNTMSAISKEFGEYNSDEEDLHDLMPPSSSHRSSLQLEDDDDSSFRPIQLQQTHKKSLLYYLATIQAFLIIYRTEVSLSIILAISLGIGISDLLSHTTAHKSRHVDPFTHAHISTDYTSTIKSKYDLTLGKIDHWCLADQLHGENDNLCSCEDPLEPMSRMSSHKWSEQHKENMKLITEVLVKTNAIYDTSYGLYNGPGMYDDTWMDRLDDDWVYGKGARFGDDDFGGGNFVVNEEDDLEYDYDDGFGVPVESGGGDESGGGGALAPAGGDGRGLAEEDYVLDVVFVGDSITEQRQGTSMGREDPNYIGIKEVFDKTFSKEKGGEFNGIALGIAGDTAPNLLWRLINGEMPYGLNPKVWWVHIGINDLSIKGCSEEVVLLGILRVAEEIQNARPNDIIVINSLLPVRRNEEGLLEHTVGKHHEHKALNNKEQNLDDSEMNSKRMHVDLWPSIVSINEELAKFAEKHSGIKFFDADQVFVDERDGDMWLKLDLMQDAVHPNLSGHKKWNGAIKKRLHAILDGKE</sequence>
<protein>
    <recommendedName>
        <fullName evidence="2">SGNH hydrolase-type esterase domain-containing protein</fullName>
    </recommendedName>
</protein>
<gene>
    <name evidence="3" type="ORF">ACHAWO_008981</name>
</gene>
<accession>A0ABD3Q8F2</accession>
<dbReference type="Pfam" id="PF13472">
    <property type="entry name" value="Lipase_GDSL_2"/>
    <property type="match status" value="1"/>
</dbReference>